<feature type="chain" id="PRO_5032488376" description="Bifunctional inhibitor/plant lipid transfer protein/seed storage helical domain-containing protein" evidence="9">
    <location>
        <begin position="30"/>
        <end position="229"/>
    </location>
</feature>
<dbReference type="Pfam" id="PF14368">
    <property type="entry name" value="LTP_2"/>
    <property type="match status" value="1"/>
</dbReference>
<evidence type="ECO:0000256" key="3">
    <source>
        <dbReference type="ARBA" id="ARBA00022622"/>
    </source>
</evidence>
<dbReference type="InterPro" id="IPR043325">
    <property type="entry name" value="LTSS"/>
</dbReference>
<feature type="domain" description="Bifunctional inhibitor/plant lipid transfer protein/seed storage helical" evidence="10">
    <location>
        <begin position="44"/>
        <end position="121"/>
    </location>
</feature>
<comment type="subcellular location">
    <subcellularLocation>
        <location evidence="1">Cell membrane</location>
        <topology evidence="1">Lipid-anchor</topology>
        <topology evidence="1">GPI-anchor</topology>
    </subcellularLocation>
</comment>
<dbReference type="OrthoDB" id="911994at2759"/>
<dbReference type="GO" id="GO:0005886">
    <property type="term" value="C:plasma membrane"/>
    <property type="evidence" value="ECO:0007669"/>
    <property type="project" value="UniProtKB-SubCell"/>
</dbReference>
<feature type="compositionally biased region" description="Low complexity" evidence="8">
    <location>
        <begin position="123"/>
        <end position="185"/>
    </location>
</feature>
<feature type="signal peptide" evidence="9">
    <location>
        <begin position="1"/>
        <end position="29"/>
    </location>
</feature>
<evidence type="ECO:0000256" key="2">
    <source>
        <dbReference type="ARBA" id="ARBA00009748"/>
    </source>
</evidence>
<dbReference type="GO" id="GO:0008289">
    <property type="term" value="F:lipid binding"/>
    <property type="evidence" value="ECO:0007669"/>
    <property type="project" value="InterPro"/>
</dbReference>
<keyword evidence="4 9" id="KW-0732">Signal</keyword>
<dbReference type="CDD" id="cd00010">
    <property type="entry name" value="AAI_LTSS"/>
    <property type="match status" value="1"/>
</dbReference>
<accession>A0A811NHJ2</accession>
<proteinExistence type="inferred from homology"/>
<evidence type="ECO:0000256" key="8">
    <source>
        <dbReference type="SAM" id="MobiDB-lite"/>
    </source>
</evidence>
<dbReference type="PANTHER" id="PTHR33044">
    <property type="entry name" value="BIFUNCTIONAL INHIBITOR/LIPID-TRANSFER PROTEIN/SEED STORAGE 2S ALBUMIN SUPERFAMILY PROTEIN-RELATED"/>
    <property type="match status" value="1"/>
</dbReference>
<evidence type="ECO:0000256" key="6">
    <source>
        <dbReference type="ARBA" id="ARBA00023180"/>
    </source>
</evidence>
<keyword evidence="7" id="KW-0449">Lipoprotein</keyword>
<dbReference type="SMART" id="SM00499">
    <property type="entry name" value="AAI"/>
    <property type="match status" value="1"/>
</dbReference>
<feature type="region of interest" description="Disordered" evidence="8">
    <location>
        <begin position="122"/>
        <end position="187"/>
    </location>
</feature>
<dbReference type="EMBL" id="CAJGYO010000003">
    <property type="protein sequence ID" value="CAD6221002.1"/>
    <property type="molecule type" value="Genomic_DNA"/>
</dbReference>
<dbReference type="FunFam" id="1.10.110.10:FF:000001">
    <property type="entry name" value="Bifunctional inhibitor/lipid-transfer protein/seed storage 2S albumin superfamily protein"/>
    <property type="match status" value="1"/>
</dbReference>
<sequence>MASSRASSSLALAVVPLAALLLLAGPGAAQSSSAPAPSSGSGSCLTEMVSLYPCLGYISGNSTSPRASCCSALSSVVASNPRCLCTVLGGGASSLGVTVNNTRALELPGACNVKTPPPSECKSVGVPVPSSPTSPATTPSSTTPASTAAAASVPAAPAAAGTGTKVTQTAESSGGSTTGGKAATSVFPSPSSCSRQQLRCSMLDFWMCALSDYTCIHCIFVLVSLLSVF</sequence>
<dbReference type="Gene3D" id="1.10.110.10">
    <property type="entry name" value="Plant lipid-transfer and hydrophobic proteins"/>
    <property type="match status" value="1"/>
</dbReference>
<keyword evidence="12" id="KW-1185">Reference proteome</keyword>
<dbReference type="PRINTS" id="PR00382">
    <property type="entry name" value="LIPIDTRNSFER"/>
</dbReference>
<dbReference type="Proteomes" id="UP000604825">
    <property type="component" value="Unassembled WGS sequence"/>
</dbReference>
<evidence type="ECO:0000256" key="7">
    <source>
        <dbReference type="ARBA" id="ARBA00023288"/>
    </source>
</evidence>
<evidence type="ECO:0000256" key="1">
    <source>
        <dbReference type="ARBA" id="ARBA00004609"/>
    </source>
</evidence>
<evidence type="ECO:0000259" key="10">
    <source>
        <dbReference type="SMART" id="SM00499"/>
    </source>
</evidence>
<evidence type="ECO:0000313" key="11">
    <source>
        <dbReference type="EMBL" id="CAD6221002.1"/>
    </source>
</evidence>
<gene>
    <name evidence="11" type="ORF">NCGR_LOCUS14408</name>
</gene>
<evidence type="ECO:0000256" key="5">
    <source>
        <dbReference type="ARBA" id="ARBA00023157"/>
    </source>
</evidence>
<keyword evidence="5" id="KW-1015">Disulfide bond</keyword>
<evidence type="ECO:0000256" key="4">
    <source>
        <dbReference type="ARBA" id="ARBA00022729"/>
    </source>
</evidence>
<protein>
    <recommendedName>
        <fullName evidence="10">Bifunctional inhibitor/plant lipid transfer protein/seed storage helical domain-containing protein</fullName>
    </recommendedName>
</protein>
<comment type="caution">
    <text evidence="11">The sequence shown here is derived from an EMBL/GenBank/DDBJ whole genome shotgun (WGS) entry which is preliminary data.</text>
</comment>
<dbReference type="GO" id="GO:0006869">
    <property type="term" value="P:lipid transport"/>
    <property type="evidence" value="ECO:0007669"/>
    <property type="project" value="InterPro"/>
</dbReference>
<name>A0A811NHJ2_9POAL</name>
<keyword evidence="3" id="KW-0472">Membrane</keyword>
<keyword evidence="6" id="KW-0325">Glycoprotein</keyword>
<dbReference type="InterPro" id="IPR016140">
    <property type="entry name" value="Bifunc_inhib/LTP/seed_store"/>
</dbReference>
<dbReference type="AlphaFoldDB" id="A0A811NHJ2"/>
<dbReference type="SUPFAM" id="SSF47699">
    <property type="entry name" value="Bifunctional inhibitor/lipid-transfer protein/seed storage 2S albumin"/>
    <property type="match status" value="1"/>
</dbReference>
<dbReference type="GO" id="GO:0098552">
    <property type="term" value="C:side of membrane"/>
    <property type="evidence" value="ECO:0007669"/>
    <property type="project" value="UniProtKB-KW"/>
</dbReference>
<evidence type="ECO:0000256" key="9">
    <source>
        <dbReference type="SAM" id="SignalP"/>
    </source>
</evidence>
<dbReference type="InterPro" id="IPR036312">
    <property type="entry name" value="Bifun_inhib/LTP/seed_sf"/>
</dbReference>
<keyword evidence="3" id="KW-0336">GPI-anchor</keyword>
<evidence type="ECO:0000313" key="12">
    <source>
        <dbReference type="Proteomes" id="UP000604825"/>
    </source>
</evidence>
<organism evidence="11 12">
    <name type="scientific">Miscanthus lutarioriparius</name>
    <dbReference type="NCBI Taxonomy" id="422564"/>
    <lineage>
        <taxon>Eukaryota</taxon>
        <taxon>Viridiplantae</taxon>
        <taxon>Streptophyta</taxon>
        <taxon>Embryophyta</taxon>
        <taxon>Tracheophyta</taxon>
        <taxon>Spermatophyta</taxon>
        <taxon>Magnoliopsida</taxon>
        <taxon>Liliopsida</taxon>
        <taxon>Poales</taxon>
        <taxon>Poaceae</taxon>
        <taxon>PACMAD clade</taxon>
        <taxon>Panicoideae</taxon>
        <taxon>Andropogonodae</taxon>
        <taxon>Andropogoneae</taxon>
        <taxon>Saccharinae</taxon>
        <taxon>Miscanthus</taxon>
    </lineage>
</organism>
<comment type="similarity">
    <text evidence="2">Belongs to the plant LTP family.</text>
</comment>
<dbReference type="InterPro" id="IPR000528">
    <property type="entry name" value="Plant_nsLTP"/>
</dbReference>
<reference evidence="11" key="1">
    <citation type="submission" date="2020-10" db="EMBL/GenBank/DDBJ databases">
        <authorList>
            <person name="Han B."/>
            <person name="Lu T."/>
            <person name="Zhao Q."/>
            <person name="Huang X."/>
            <person name="Zhao Y."/>
        </authorList>
    </citation>
    <scope>NUCLEOTIDE SEQUENCE</scope>
</reference>